<proteinExistence type="predicted"/>
<dbReference type="Pfam" id="PF07561">
    <property type="entry name" value="DUF1540"/>
    <property type="match status" value="2"/>
</dbReference>
<sequence length="127" mass="13894">MAQAPEVFCEVRTCGHWMAGDRCAAGKIDILMQDPRHMAGTVEETECKTFGRKDTLANMLGGLDNTNWSGAVMEPFAPGRQLNPAVTCVVKSCRYWVPGDGCRAAEIRVIGAQAQECQDTHCQTFVQ</sequence>
<organism evidence="2 3">
    <name type="scientific">Candidatus Hydrogenisulfobacillus filiaventi</name>
    <dbReference type="NCBI Taxonomy" id="2707344"/>
    <lineage>
        <taxon>Bacteria</taxon>
        <taxon>Bacillati</taxon>
        <taxon>Bacillota</taxon>
        <taxon>Clostridia</taxon>
        <taxon>Eubacteriales</taxon>
        <taxon>Clostridiales Family XVII. Incertae Sedis</taxon>
        <taxon>Candidatus Hydrogenisulfobacillus</taxon>
    </lineage>
</organism>
<reference evidence="2 3" key="1">
    <citation type="submission" date="2020-02" db="EMBL/GenBank/DDBJ databases">
        <authorList>
            <person name="Hogendoorn C."/>
        </authorList>
    </citation>
    <scope>NUCLEOTIDE SEQUENCE [LARGE SCALE GENOMIC DNA]</scope>
    <source>
        <strain evidence="2">R501</strain>
    </source>
</reference>
<name>A0A6F8ZGV5_9FIRM</name>
<gene>
    <name evidence="2" type="ORF">R50_1433</name>
</gene>
<keyword evidence="3" id="KW-1185">Reference proteome</keyword>
<feature type="domain" description="DUF1540" evidence="1">
    <location>
        <begin position="86"/>
        <end position="125"/>
    </location>
</feature>
<evidence type="ECO:0000313" key="3">
    <source>
        <dbReference type="Proteomes" id="UP000503399"/>
    </source>
</evidence>
<evidence type="ECO:0000259" key="1">
    <source>
        <dbReference type="Pfam" id="PF07561"/>
    </source>
</evidence>
<dbReference type="AlphaFoldDB" id="A0A6F8ZGV5"/>
<dbReference type="EMBL" id="LR778114">
    <property type="protein sequence ID" value="CAB1128939.1"/>
    <property type="molecule type" value="Genomic_DNA"/>
</dbReference>
<evidence type="ECO:0000313" key="2">
    <source>
        <dbReference type="EMBL" id="CAB1128939.1"/>
    </source>
</evidence>
<protein>
    <recommendedName>
        <fullName evidence="1">DUF1540 domain-containing protein</fullName>
    </recommendedName>
</protein>
<dbReference type="Proteomes" id="UP000503399">
    <property type="component" value="Chromosome"/>
</dbReference>
<accession>A0A6F8ZGV5</accession>
<dbReference type="InterPro" id="IPR011437">
    <property type="entry name" value="DUF1540"/>
</dbReference>
<feature type="domain" description="DUF1540" evidence="1">
    <location>
        <begin position="8"/>
        <end position="50"/>
    </location>
</feature>
<dbReference type="KEGG" id="hfv:R50_1433"/>